<dbReference type="AlphaFoldDB" id="A0A4P9XZ96"/>
<gene>
    <name evidence="2" type="ORF">BJ684DRAFT_17706</name>
</gene>
<keyword evidence="1" id="KW-0732">Signal</keyword>
<dbReference type="OrthoDB" id="10353939at2759"/>
<evidence type="ECO:0000256" key="1">
    <source>
        <dbReference type="SAM" id="SignalP"/>
    </source>
</evidence>
<dbReference type="EMBL" id="KZ988691">
    <property type="protein sequence ID" value="RKP11727.1"/>
    <property type="molecule type" value="Genomic_DNA"/>
</dbReference>
<feature type="chain" id="PRO_5020233700" evidence="1">
    <location>
        <begin position="23"/>
        <end position="267"/>
    </location>
</feature>
<evidence type="ECO:0000313" key="2">
    <source>
        <dbReference type="EMBL" id="RKP11727.1"/>
    </source>
</evidence>
<name>A0A4P9XZ96_9FUNG</name>
<keyword evidence="3" id="KW-1185">Reference proteome</keyword>
<dbReference type="Proteomes" id="UP000267251">
    <property type="component" value="Unassembled WGS sequence"/>
</dbReference>
<proteinExistence type="predicted"/>
<sequence>MQRTLSVLSLLLIMALAVSTEAGINDEKAKAAEELFGSLDFPTFTLHGPAKVNQVDSYGSSPGPQKRNVRETLIEDFYLDKIDRFYYMPSSDLFNKDKNEGILSNADPQFGDIKANSPLVAGYDNVTDSQDPVVFQFNHIAIKTNIPHLPGKALYAFQLQMPDGKCLSSTALSRRFMAVNSNPSKHECGYAWPDQNGNKEMTISSTLEASDKVDYLGTLWLATQDIEGHVHICNVRDLIKGYWSCLNAYGEVAKCSDDVGMRWTRKS</sequence>
<protein>
    <submittedName>
        <fullName evidence="2">Uncharacterized protein</fullName>
    </submittedName>
</protein>
<evidence type="ECO:0000313" key="3">
    <source>
        <dbReference type="Proteomes" id="UP000267251"/>
    </source>
</evidence>
<reference evidence="3" key="1">
    <citation type="journal article" date="2018" name="Nat. Microbiol.">
        <title>Leveraging single-cell genomics to expand the fungal tree of life.</title>
        <authorList>
            <person name="Ahrendt S.R."/>
            <person name="Quandt C.A."/>
            <person name="Ciobanu D."/>
            <person name="Clum A."/>
            <person name="Salamov A."/>
            <person name="Andreopoulos B."/>
            <person name="Cheng J.F."/>
            <person name="Woyke T."/>
            <person name="Pelin A."/>
            <person name="Henrissat B."/>
            <person name="Reynolds N.K."/>
            <person name="Benny G.L."/>
            <person name="Smith M.E."/>
            <person name="James T.Y."/>
            <person name="Grigoriev I.V."/>
        </authorList>
    </citation>
    <scope>NUCLEOTIDE SEQUENCE [LARGE SCALE GENOMIC DNA]</scope>
</reference>
<organism evidence="2 3">
    <name type="scientific">Piptocephalis cylindrospora</name>
    <dbReference type="NCBI Taxonomy" id="1907219"/>
    <lineage>
        <taxon>Eukaryota</taxon>
        <taxon>Fungi</taxon>
        <taxon>Fungi incertae sedis</taxon>
        <taxon>Zoopagomycota</taxon>
        <taxon>Zoopagomycotina</taxon>
        <taxon>Zoopagomycetes</taxon>
        <taxon>Zoopagales</taxon>
        <taxon>Piptocephalidaceae</taxon>
        <taxon>Piptocephalis</taxon>
    </lineage>
</organism>
<feature type="signal peptide" evidence="1">
    <location>
        <begin position="1"/>
        <end position="22"/>
    </location>
</feature>
<accession>A0A4P9XZ96</accession>